<name>A0A3T0D9D3_9FIRM</name>
<evidence type="ECO:0000313" key="2">
    <source>
        <dbReference type="Proteomes" id="UP000282930"/>
    </source>
</evidence>
<proteinExistence type="predicted"/>
<dbReference type="KEGG" id="ccha:ELD05_13510"/>
<dbReference type="EMBL" id="CP034791">
    <property type="protein sequence ID" value="AZT91529.1"/>
    <property type="molecule type" value="Genomic_DNA"/>
</dbReference>
<gene>
    <name evidence="1" type="ORF">ELD05_13510</name>
</gene>
<reference evidence="1 2" key="1">
    <citation type="submission" date="2018-12" db="EMBL/GenBank/DDBJ databases">
        <title>Genome sequence from the cellulolytic species, Caldicellulosiruptor changbaiensis.</title>
        <authorList>
            <person name="Blumer-Schuette S.E."/>
            <person name="Mendoza C."/>
        </authorList>
    </citation>
    <scope>NUCLEOTIDE SEQUENCE [LARGE SCALE GENOMIC DNA]</scope>
    <source>
        <strain evidence="1 2">CBS-Z</strain>
    </source>
</reference>
<protein>
    <submittedName>
        <fullName evidence="1">Uncharacterized protein</fullName>
    </submittedName>
</protein>
<dbReference type="Proteomes" id="UP000282930">
    <property type="component" value="Chromosome"/>
</dbReference>
<keyword evidence="2" id="KW-1185">Reference proteome</keyword>
<sequence length="327" mass="38247">MIKLMKSFLVKRIVLLIFFLFFLVNVFVSAKDESIHEKIYFFNLYSNSIYFLKTVANIQGDAFWGVDIKDSIKGKYTSKFQYPDIEIAIVCSQRLFNGLKFISLKTEDGKEFKIRDVKLLVKKPFVNSANYYLFAIYLPSNEIPKGTFIFEKLKCSIKGKIYEVNALKCYVDVQKAKTYDWKMTELRSGLRFNEKGESLEDVLFDYRKEYIGDETICTIKNESSKKIKILKIEVPKKVYSSVSVTVLSNKSLIKPGEEIKIRIFVSKEYAQEYHIITVSPKVVYKYEDDNKSFRISYPLSFTDNKTPVYPIEKPQCFFMKACRINVH</sequence>
<evidence type="ECO:0000313" key="1">
    <source>
        <dbReference type="EMBL" id="AZT91529.1"/>
    </source>
</evidence>
<accession>A0A3T0D9D3</accession>
<dbReference type="AlphaFoldDB" id="A0A3T0D9D3"/>
<organism evidence="1 2">
    <name type="scientific">Caldicellulosiruptor changbaiensis</name>
    <dbReference type="NCBI Taxonomy" id="1222016"/>
    <lineage>
        <taxon>Bacteria</taxon>
        <taxon>Bacillati</taxon>
        <taxon>Bacillota</taxon>
        <taxon>Bacillota incertae sedis</taxon>
        <taxon>Caldicellulosiruptorales</taxon>
        <taxon>Caldicellulosiruptoraceae</taxon>
        <taxon>Caldicellulosiruptor</taxon>
    </lineage>
</organism>